<evidence type="ECO:0000313" key="10">
    <source>
        <dbReference type="Proteomes" id="UP000565576"/>
    </source>
</evidence>
<dbReference type="InterPro" id="IPR001375">
    <property type="entry name" value="Peptidase_S9_cat"/>
</dbReference>
<feature type="chain" id="PRO_5036306325" evidence="4">
    <location>
        <begin position="26"/>
        <end position="729"/>
    </location>
</feature>
<dbReference type="Proteomes" id="UP000565576">
    <property type="component" value="Unassembled WGS sequence"/>
</dbReference>
<dbReference type="Gene3D" id="3.40.50.1820">
    <property type="entry name" value="alpha/beta hydrolase"/>
    <property type="match status" value="1"/>
</dbReference>
<dbReference type="Pfam" id="PF02897">
    <property type="entry name" value="Peptidase_S9_N"/>
    <property type="match status" value="1"/>
</dbReference>
<sequence length="729" mass="81038">MRGTFLNRLVLAMVLAMAFTMAASAKAPMTTVAKPIDSNPNNAPNDAADPRAYLNEIDGEKAMVWVKAHNQSTVNKLSKDPRYGEYQADILKILQATDRIVRPGFAHGSTIDNFWQDGTHVQGLWRRTSWEAYRSGSPQWRVILDVEALSKLEDKTWVLRSENCLPPVDNLCLLSLSDGGKDADVVREFDIARGQFVKEGFVLPEGKQSATWVDENTIYVTREWTPGEVTDSGYGYVTKVLKRGQSLDQAVEIFRGDKKDVSSRRSVMRDIDGKYVMDISYRDLDSFNTELAFYPNGHTDNRKVVLPFPTTAALSGYYKGQAIYNLKSDWASANGTVFHNGALIAFDLRAALADPAHVEPLVLFMPNDHQSVQGITQTKNHLVLSIQSNVSSEVRSFDFGKNGWSSFKLALPENSTLSVTSSDNESDHLFIFSEGFLEPSTLFYADAASGNVEKLKSSPERFDAEDLQVQQFWATSEDGTKVPYFLVARKDIKLDGTNPTILYAYGGFEISMRPTYLATLGKLWLEKGGAYALANIRGGGEFGPKWHEAGLKTHRQRVYDDFQAVAQDLIAKKVTSAPHLGIMGGSNGGLLMGVQLTERPDLWNAAVIQVPLLDMVNFTHMSAGASWQGEYGNPDDPVEGAFLRSISPYHNVRAGVGYPEPFFETSTKDDRVGPAHARKMAALFEDMSLPFYYYENIEGGHAAAANLQERARLYALEYTYMSQKLMDNK</sequence>
<evidence type="ECO:0000259" key="5">
    <source>
        <dbReference type="Pfam" id="PF00326"/>
    </source>
</evidence>
<dbReference type="SUPFAM" id="SSF50993">
    <property type="entry name" value="Peptidase/esterase 'gauge' domain"/>
    <property type="match status" value="1"/>
</dbReference>
<keyword evidence="2 7" id="KW-0378">Hydrolase</keyword>
<dbReference type="Proteomes" id="UP000199205">
    <property type="component" value="Unassembled WGS sequence"/>
</dbReference>
<evidence type="ECO:0000313" key="7">
    <source>
        <dbReference type="EMBL" id="MBB6489474.1"/>
    </source>
</evidence>
<dbReference type="InterPro" id="IPR023302">
    <property type="entry name" value="Pept_S9A_N"/>
</dbReference>
<evidence type="ECO:0000256" key="2">
    <source>
        <dbReference type="ARBA" id="ARBA00022801"/>
    </source>
</evidence>
<gene>
    <name evidence="8" type="ORF">GA0061101_12821</name>
    <name evidence="7" type="ORF">GGD46_006803</name>
</gene>
<dbReference type="GO" id="GO:0006508">
    <property type="term" value="P:proteolysis"/>
    <property type="evidence" value="ECO:0007669"/>
    <property type="project" value="UniProtKB-KW"/>
</dbReference>
<dbReference type="Pfam" id="PF00326">
    <property type="entry name" value="Peptidase_S9"/>
    <property type="match status" value="1"/>
</dbReference>
<dbReference type="EMBL" id="JACHBG010000041">
    <property type="protein sequence ID" value="MBB6489474.1"/>
    <property type="molecule type" value="Genomic_DNA"/>
</dbReference>
<dbReference type="RefSeq" id="WP_004120041.1">
    <property type="nucleotide sequence ID" value="NZ_FMAF01000028.1"/>
</dbReference>
<dbReference type="GO" id="GO:0070012">
    <property type="term" value="F:oligopeptidase activity"/>
    <property type="evidence" value="ECO:0007669"/>
    <property type="project" value="TreeGrafter"/>
</dbReference>
<dbReference type="EC" id="3.4.21.26" evidence="7"/>
<reference evidence="7 10" key="2">
    <citation type="submission" date="2020-08" db="EMBL/GenBank/DDBJ databases">
        <title>Genomic Encyclopedia of Type Strains, Phase IV (KMG-V): Genome sequencing to study the core and pangenomes of soil and plant-associated prokaryotes.</title>
        <authorList>
            <person name="Whitman W."/>
        </authorList>
    </citation>
    <scope>NUCLEOTIDE SEQUENCE [LARGE SCALE GENOMIC DNA]</scope>
    <source>
        <strain evidence="7 10">SEMIA 4060</strain>
    </source>
</reference>
<evidence type="ECO:0000256" key="4">
    <source>
        <dbReference type="SAM" id="SignalP"/>
    </source>
</evidence>
<keyword evidence="3" id="KW-0720">Serine protease</keyword>
<feature type="domain" description="Peptidase S9A N-terminal" evidence="6">
    <location>
        <begin position="32"/>
        <end position="457"/>
    </location>
</feature>
<name>A0A1C3X8J1_9HYPH</name>
<dbReference type="AlphaFoldDB" id="A0A1C3X8J1"/>
<accession>A0A1C3X8J1</accession>
<dbReference type="PANTHER" id="PTHR42881:SF13">
    <property type="entry name" value="PROLYL ENDOPEPTIDASE"/>
    <property type="match status" value="1"/>
</dbReference>
<feature type="domain" description="Peptidase S9 prolyl oligopeptidase catalytic" evidence="5">
    <location>
        <begin position="524"/>
        <end position="725"/>
    </location>
</feature>
<organism evidence="8 9">
    <name type="scientific">Rhizobium lusitanum</name>
    <dbReference type="NCBI Taxonomy" id="293958"/>
    <lineage>
        <taxon>Bacteria</taxon>
        <taxon>Pseudomonadati</taxon>
        <taxon>Pseudomonadota</taxon>
        <taxon>Alphaproteobacteria</taxon>
        <taxon>Hyphomicrobiales</taxon>
        <taxon>Rhizobiaceae</taxon>
        <taxon>Rhizobium/Agrobacterium group</taxon>
        <taxon>Rhizobium</taxon>
    </lineage>
</organism>
<evidence type="ECO:0000256" key="1">
    <source>
        <dbReference type="ARBA" id="ARBA00022670"/>
    </source>
</evidence>
<dbReference type="PRINTS" id="PR00862">
    <property type="entry name" value="PROLIGOPTASE"/>
</dbReference>
<dbReference type="InterPro" id="IPR051167">
    <property type="entry name" value="Prolyl_oligopep/macrocyclase"/>
</dbReference>
<protein>
    <submittedName>
        <fullName evidence="8">Prolyl oligopeptidase</fullName>
        <ecNumber evidence="7">3.4.21.26</ecNumber>
    </submittedName>
</protein>
<keyword evidence="4" id="KW-0732">Signal</keyword>
<keyword evidence="1" id="KW-0645">Protease</keyword>
<dbReference type="OrthoDB" id="9801421at2"/>
<reference evidence="8 9" key="1">
    <citation type="submission" date="2016-08" db="EMBL/GenBank/DDBJ databases">
        <authorList>
            <person name="Seilhamer J.J."/>
        </authorList>
    </citation>
    <scope>NUCLEOTIDE SEQUENCE [LARGE SCALE GENOMIC DNA]</scope>
    <source>
        <strain evidence="8 9">P1-7</strain>
    </source>
</reference>
<dbReference type="PANTHER" id="PTHR42881">
    <property type="entry name" value="PROLYL ENDOPEPTIDASE"/>
    <property type="match status" value="1"/>
</dbReference>
<evidence type="ECO:0000313" key="9">
    <source>
        <dbReference type="Proteomes" id="UP000199205"/>
    </source>
</evidence>
<dbReference type="GO" id="GO:0004252">
    <property type="term" value="F:serine-type endopeptidase activity"/>
    <property type="evidence" value="ECO:0007669"/>
    <property type="project" value="UniProtKB-EC"/>
</dbReference>
<dbReference type="GO" id="GO:0005829">
    <property type="term" value="C:cytosol"/>
    <property type="evidence" value="ECO:0007669"/>
    <property type="project" value="TreeGrafter"/>
</dbReference>
<dbReference type="InterPro" id="IPR002470">
    <property type="entry name" value="Peptidase_S9A"/>
</dbReference>
<evidence type="ECO:0000313" key="8">
    <source>
        <dbReference type="EMBL" id="SCB48519.1"/>
    </source>
</evidence>
<dbReference type="EMBL" id="FMAF01000028">
    <property type="protein sequence ID" value="SCB48519.1"/>
    <property type="molecule type" value="Genomic_DNA"/>
</dbReference>
<dbReference type="SUPFAM" id="SSF53474">
    <property type="entry name" value="alpha/beta-Hydrolases"/>
    <property type="match status" value="1"/>
</dbReference>
<evidence type="ECO:0000259" key="6">
    <source>
        <dbReference type="Pfam" id="PF02897"/>
    </source>
</evidence>
<evidence type="ECO:0000256" key="3">
    <source>
        <dbReference type="ARBA" id="ARBA00022825"/>
    </source>
</evidence>
<dbReference type="InterPro" id="IPR029058">
    <property type="entry name" value="AB_hydrolase_fold"/>
</dbReference>
<feature type="signal peptide" evidence="4">
    <location>
        <begin position="1"/>
        <end position="25"/>
    </location>
</feature>
<dbReference type="Gene3D" id="2.130.10.120">
    <property type="entry name" value="Prolyl oligopeptidase, N-terminal domain"/>
    <property type="match status" value="1"/>
</dbReference>
<proteinExistence type="predicted"/>